<evidence type="ECO:0000256" key="6">
    <source>
        <dbReference type="SAM" id="Phobius"/>
    </source>
</evidence>
<evidence type="ECO:0000256" key="3">
    <source>
        <dbReference type="ARBA" id="ARBA00022692"/>
    </source>
</evidence>
<comment type="subcellular location">
    <subcellularLocation>
        <location evidence="1">Membrane</location>
        <topology evidence="1">Multi-pass membrane protein</topology>
    </subcellularLocation>
</comment>
<feature type="transmembrane region" description="Helical" evidence="6">
    <location>
        <begin position="138"/>
        <end position="156"/>
    </location>
</feature>
<proteinExistence type="inferred from homology"/>
<organism evidence="7 8">
    <name type="scientific">Papaver somniferum</name>
    <name type="common">Opium poppy</name>
    <dbReference type="NCBI Taxonomy" id="3469"/>
    <lineage>
        <taxon>Eukaryota</taxon>
        <taxon>Viridiplantae</taxon>
        <taxon>Streptophyta</taxon>
        <taxon>Embryophyta</taxon>
        <taxon>Tracheophyta</taxon>
        <taxon>Spermatophyta</taxon>
        <taxon>Magnoliopsida</taxon>
        <taxon>Ranunculales</taxon>
        <taxon>Papaveraceae</taxon>
        <taxon>Papaveroideae</taxon>
        <taxon>Papaver</taxon>
    </lineage>
</organism>
<evidence type="ECO:0000256" key="1">
    <source>
        <dbReference type="ARBA" id="ARBA00004141"/>
    </source>
</evidence>
<feature type="transmembrane region" description="Helical" evidence="6">
    <location>
        <begin position="207"/>
        <end position="227"/>
    </location>
</feature>
<dbReference type="InterPro" id="IPR036259">
    <property type="entry name" value="MFS_trans_sf"/>
</dbReference>
<keyword evidence="5 6" id="KW-0472">Membrane</keyword>
<dbReference type="GO" id="GO:0016020">
    <property type="term" value="C:membrane"/>
    <property type="evidence" value="ECO:0007669"/>
    <property type="project" value="UniProtKB-SubCell"/>
</dbReference>
<dbReference type="OMA" id="FCNIHAS"/>
<protein>
    <submittedName>
        <fullName evidence="7">Uncharacterized protein</fullName>
    </submittedName>
</protein>
<evidence type="ECO:0000256" key="5">
    <source>
        <dbReference type="ARBA" id="ARBA00023136"/>
    </source>
</evidence>
<evidence type="ECO:0000313" key="8">
    <source>
        <dbReference type="Proteomes" id="UP000316621"/>
    </source>
</evidence>
<feature type="transmembrane region" description="Helical" evidence="6">
    <location>
        <begin position="101"/>
        <end position="118"/>
    </location>
</feature>
<dbReference type="AlphaFoldDB" id="A0A4Y7JX93"/>
<feature type="transmembrane region" description="Helical" evidence="6">
    <location>
        <begin position="16"/>
        <end position="37"/>
    </location>
</feature>
<dbReference type="PANTHER" id="PTHR11654">
    <property type="entry name" value="OLIGOPEPTIDE TRANSPORTER-RELATED"/>
    <property type="match status" value="1"/>
</dbReference>
<dbReference type="InterPro" id="IPR000109">
    <property type="entry name" value="POT_fam"/>
</dbReference>
<dbReference type="Proteomes" id="UP000316621">
    <property type="component" value="Chromosome 6"/>
</dbReference>
<comment type="similarity">
    <text evidence="2">Belongs to the major facilitator superfamily. Proton-dependent oligopeptide transporter (POT/PTR) (TC 2.A.17) family.</text>
</comment>
<evidence type="ECO:0000313" key="7">
    <source>
        <dbReference type="EMBL" id="RZC64349.1"/>
    </source>
</evidence>
<accession>A0A4Y7JX93</accession>
<name>A0A4Y7JX93_PAPSO</name>
<dbReference type="GO" id="GO:0022857">
    <property type="term" value="F:transmembrane transporter activity"/>
    <property type="evidence" value="ECO:0007669"/>
    <property type="project" value="InterPro"/>
</dbReference>
<reference evidence="7 8" key="1">
    <citation type="journal article" date="2018" name="Science">
        <title>The opium poppy genome and morphinan production.</title>
        <authorList>
            <person name="Guo L."/>
            <person name="Winzer T."/>
            <person name="Yang X."/>
            <person name="Li Y."/>
            <person name="Ning Z."/>
            <person name="He Z."/>
            <person name="Teodor R."/>
            <person name="Lu Y."/>
            <person name="Bowser T.A."/>
            <person name="Graham I.A."/>
            <person name="Ye K."/>
        </authorList>
    </citation>
    <scope>NUCLEOTIDE SEQUENCE [LARGE SCALE GENOMIC DNA]</scope>
    <source>
        <strain evidence="8">cv. HN1</strain>
        <tissue evidence="7">Leaves</tissue>
    </source>
</reference>
<gene>
    <name evidence="7" type="ORF">C5167_008040</name>
</gene>
<keyword evidence="4 6" id="KW-1133">Transmembrane helix</keyword>
<evidence type="ECO:0000256" key="4">
    <source>
        <dbReference type="ARBA" id="ARBA00022989"/>
    </source>
</evidence>
<keyword evidence="3 6" id="KW-0812">Transmembrane</keyword>
<dbReference type="EMBL" id="CM010720">
    <property type="protein sequence ID" value="RZC64349.1"/>
    <property type="molecule type" value="Genomic_DNA"/>
</dbReference>
<feature type="transmembrane region" description="Helical" evidence="6">
    <location>
        <begin position="168"/>
        <end position="187"/>
    </location>
</feature>
<evidence type="ECO:0000256" key="2">
    <source>
        <dbReference type="ARBA" id="ARBA00005982"/>
    </source>
</evidence>
<keyword evidence="8" id="KW-1185">Reference proteome</keyword>
<dbReference type="Pfam" id="PF00854">
    <property type="entry name" value="PTR2"/>
    <property type="match status" value="1"/>
</dbReference>
<dbReference type="Gramene" id="RZC64349">
    <property type="protein sequence ID" value="RZC64349"/>
    <property type="gene ID" value="C5167_008040"/>
</dbReference>
<sequence length="253" mass="27434">MKVTGVDVLNYIQDNLGWGLGFSILCISSIAAIIVFLSGIKTYRYSVIDEARGNPLLGITEVLVAAAKNWKITSSSNTSKDEALEAFVGNSNATNDSDTKSLLLLIPLSIICLIYPVVTAQNMTLFTKQSSTMDRSITIILFAAVYDRLFLPLVITWKPNGITMLQRIGTGMFFFCNIHASGLAIAFTSIGLQEFFYDQVANGLKSMGLALNTSVFGVGNFFSGFHISTVQKVTSRDGQPRTSGLLLLASCRT</sequence>
<dbReference type="Gene3D" id="1.20.1250.20">
    <property type="entry name" value="MFS general substrate transporter like domains"/>
    <property type="match status" value="1"/>
</dbReference>